<reference evidence="2" key="1">
    <citation type="journal article" date="2019" name="Int. J. Syst. Evol. Microbiol.">
        <title>The Global Catalogue of Microorganisms (GCM) 10K type strain sequencing project: providing services to taxonomists for standard genome sequencing and annotation.</title>
        <authorList>
            <consortium name="The Broad Institute Genomics Platform"/>
            <consortium name="The Broad Institute Genome Sequencing Center for Infectious Disease"/>
            <person name="Wu L."/>
            <person name="Ma J."/>
        </authorList>
    </citation>
    <scope>NUCLEOTIDE SEQUENCE [LARGE SCALE GENOMIC DNA]</scope>
    <source>
        <strain evidence="2">JCM 17452</strain>
    </source>
</reference>
<dbReference type="Proteomes" id="UP001500027">
    <property type="component" value="Unassembled WGS sequence"/>
</dbReference>
<evidence type="ECO:0000313" key="1">
    <source>
        <dbReference type="EMBL" id="GAA4268553.1"/>
    </source>
</evidence>
<dbReference type="EMBL" id="BAABAV010000001">
    <property type="protein sequence ID" value="GAA4268553.1"/>
    <property type="molecule type" value="Genomic_DNA"/>
</dbReference>
<protein>
    <submittedName>
        <fullName evidence="1">Uncharacterized protein</fullName>
    </submittedName>
</protein>
<sequence length="74" mass="8805">MKNIYCSFFGHDLEVTKKVTYYVKEFMCQQCHEQFTTDESGNLTKLTPQYREINSVLEKIHNKKIRRKSLKAVS</sequence>
<accession>A0ABP8E8G0</accession>
<organism evidence="1 2">
    <name type="scientific">Hyunsoonleella aestuarii</name>
    <dbReference type="NCBI Taxonomy" id="912802"/>
    <lineage>
        <taxon>Bacteria</taxon>
        <taxon>Pseudomonadati</taxon>
        <taxon>Bacteroidota</taxon>
        <taxon>Flavobacteriia</taxon>
        <taxon>Flavobacteriales</taxon>
        <taxon>Flavobacteriaceae</taxon>
    </lineage>
</organism>
<comment type="caution">
    <text evidence="1">The sequence shown here is derived from an EMBL/GenBank/DDBJ whole genome shotgun (WGS) entry which is preliminary data.</text>
</comment>
<keyword evidence="2" id="KW-1185">Reference proteome</keyword>
<proteinExistence type="predicted"/>
<evidence type="ECO:0000313" key="2">
    <source>
        <dbReference type="Proteomes" id="UP001500027"/>
    </source>
</evidence>
<dbReference type="RefSeq" id="WP_139001491.1">
    <property type="nucleotide sequence ID" value="NZ_BAABAV010000001.1"/>
</dbReference>
<name>A0ABP8E8G0_9FLAO</name>
<gene>
    <name evidence="1" type="ORF">GCM10022257_06540</name>
</gene>